<feature type="transmembrane region" description="Helical" evidence="1">
    <location>
        <begin position="12"/>
        <end position="28"/>
    </location>
</feature>
<sequence>MDDSLTDGPGDFLPSVFLYANVFICFSLKRPRYLHEDGVAVFRAK</sequence>
<name>A0ABX2DGT3_9BACL</name>
<protein>
    <submittedName>
        <fullName evidence="2">Uncharacterized protein</fullName>
    </submittedName>
</protein>
<dbReference type="EMBL" id="JABMKX010000001">
    <property type="protein sequence ID" value="NQX43715.1"/>
    <property type="molecule type" value="Genomic_DNA"/>
</dbReference>
<keyword evidence="1" id="KW-0472">Membrane</keyword>
<comment type="caution">
    <text evidence="2">The sequence shown here is derived from an EMBL/GenBank/DDBJ whole genome shotgun (WGS) entry which is preliminary data.</text>
</comment>
<organism evidence="2 3">
    <name type="scientific">Paenibacillus tritici</name>
    <dbReference type="NCBI Taxonomy" id="1873425"/>
    <lineage>
        <taxon>Bacteria</taxon>
        <taxon>Bacillati</taxon>
        <taxon>Bacillota</taxon>
        <taxon>Bacilli</taxon>
        <taxon>Bacillales</taxon>
        <taxon>Paenibacillaceae</taxon>
        <taxon>Paenibacillus</taxon>
    </lineage>
</organism>
<dbReference type="Proteomes" id="UP000711047">
    <property type="component" value="Unassembled WGS sequence"/>
</dbReference>
<evidence type="ECO:0000313" key="2">
    <source>
        <dbReference type="EMBL" id="NQX43715.1"/>
    </source>
</evidence>
<dbReference type="RefSeq" id="WP_173125916.1">
    <property type="nucleotide sequence ID" value="NZ_JABMKX010000001.1"/>
</dbReference>
<reference evidence="2 3" key="1">
    <citation type="submission" date="2020-05" db="EMBL/GenBank/DDBJ databases">
        <title>Paenibacillus glebae, sp. nov., Paenibacillus humi sp. nov., Paenibacillus pedi sp. nov., Paenibacillus terrestris sp. nov. and Paenibacillus terricola sp. nov., isolated from a forest top soil sample.</title>
        <authorList>
            <person name="Qi S."/>
            <person name="Carlier A."/>
            <person name="Cnockaert M."/>
            <person name="Vandamme P."/>
        </authorList>
    </citation>
    <scope>NUCLEOTIDE SEQUENCE [LARGE SCALE GENOMIC DNA]</scope>
    <source>
        <strain evidence="2 3">LMG 29502</strain>
    </source>
</reference>
<evidence type="ECO:0000313" key="3">
    <source>
        <dbReference type="Proteomes" id="UP000711047"/>
    </source>
</evidence>
<keyword evidence="1" id="KW-0812">Transmembrane</keyword>
<gene>
    <name evidence="2" type="ORF">HQN87_00100</name>
</gene>
<keyword evidence="3" id="KW-1185">Reference proteome</keyword>
<proteinExistence type="predicted"/>
<accession>A0ABX2DGT3</accession>
<evidence type="ECO:0000256" key="1">
    <source>
        <dbReference type="SAM" id="Phobius"/>
    </source>
</evidence>
<keyword evidence="1" id="KW-1133">Transmembrane helix</keyword>